<feature type="binding site" evidence="11">
    <location>
        <position position="61"/>
    </location>
    <ligand>
        <name>substrate</name>
    </ligand>
</feature>
<feature type="binding site" evidence="11">
    <location>
        <position position="234"/>
    </location>
    <ligand>
        <name>FMN</name>
        <dbReference type="ChEBI" id="CHEBI:58210"/>
    </ligand>
</feature>
<dbReference type="InterPro" id="IPR013785">
    <property type="entry name" value="Aldolase_TIM"/>
</dbReference>
<feature type="binding site" evidence="11">
    <location>
        <position position="168"/>
    </location>
    <ligand>
        <name>substrate</name>
    </ligand>
</feature>
<evidence type="ECO:0000256" key="5">
    <source>
        <dbReference type="ARBA" id="ARBA00022630"/>
    </source>
</evidence>
<dbReference type="PROSITE" id="PS00912">
    <property type="entry name" value="DHODEHASE_2"/>
    <property type="match status" value="1"/>
</dbReference>
<evidence type="ECO:0000256" key="7">
    <source>
        <dbReference type="ARBA" id="ARBA00022975"/>
    </source>
</evidence>
<evidence type="ECO:0000313" key="14">
    <source>
        <dbReference type="Proteomes" id="UP001597215"/>
    </source>
</evidence>
<feature type="binding site" evidence="11">
    <location>
        <position position="137"/>
    </location>
    <ligand>
        <name>FMN</name>
        <dbReference type="ChEBI" id="CHEBI:58210"/>
    </ligand>
</feature>
<dbReference type="NCBIfam" id="NF003645">
    <property type="entry name" value="PRK05286.1-2"/>
    <property type="match status" value="1"/>
</dbReference>
<comment type="subcellular location">
    <subcellularLocation>
        <location evidence="11">Cell membrane</location>
        <topology evidence="11">Peripheral membrane protein</topology>
    </subcellularLocation>
    <subcellularLocation>
        <location evidence="2">Membrane</location>
    </subcellularLocation>
</comment>
<dbReference type="GO" id="GO:0106430">
    <property type="term" value="F:dihydroorotate dehydrogenase (quinone) activity"/>
    <property type="evidence" value="ECO:0007669"/>
    <property type="project" value="UniProtKB-EC"/>
</dbReference>
<feature type="binding site" evidence="11">
    <location>
        <begin position="306"/>
        <end position="307"/>
    </location>
    <ligand>
        <name>FMN</name>
        <dbReference type="ChEBI" id="CHEBI:58210"/>
    </ligand>
</feature>
<proteinExistence type="inferred from homology"/>
<dbReference type="InterPro" id="IPR005719">
    <property type="entry name" value="Dihydroorotate_DH_2"/>
</dbReference>
<dbReference type="Gene3D" id="3.20.20.70">
    <property type="entry name" value="Aldolase class I"/>
    <property type="match status" value="1"/>
</dbReference>
<evidence type="ECO:0000256" key="4">
    <source>
        <dbReference type="ARBA" id="ARBA00005359"/>
    </source>
</evidence>
<name>A0ABW4MED7_9SPHN</name>
<keyword evidence="7 11" id="KW-0665">Pyrimidine biosynthesis</keyword>
<feature type="binding site" evidence="11">
    <location>
        <position position="256"/>
    </location>
    <ligand>
        <name>FMN</name>
        <dbReference type="ChEBI" id="CHEBI:58210"/>
    </ligand>
</feature>
<feature type="binding site" evidence="11">
    <location>
        <begin position="235"/>
        <end position="236"/>
    </location>
    <ligand>
        <name>substrate</name>
    </ligand>
</feature>
<feature type="binding site" evidence="11">
    <location>
        <position position="206"/>
    </location>
    <ligand>
        <name>FMN</name>
        <dbReference type="ChEBI" id="CHEBI:58210"/>
    </ligand>
</feature>
<dbReference type="Proteomes" id="UP001597215">
    <property type="component" value="Unassembled WGS sequence"/>
</dbReference>
<evidence type="ECO:0000256" key="2">
    <source>
        <dbReference type="ARBA" id="ARBA00004370"/>
    </source>
</evidence>
<comment type="subunit">
    <text evidence="11">Monomer.</text>
</comment>
<feature type="binding site" evidence="11">
    <location>
        <position position="173"/>
    </location>
    <ligand>
        <name>substrate</name>
    </ligand>
</feature>
<evidence type="ECO:0000256" key="8">
    <source>
        <dbReference type="ARBA" id="ARBA00023002"/>
    </source>
</evidence>
<comment type="pathway">
    <text evidence="3 11">Pyrimidine metabolism; UMP biosynthesis via de novo pathway; orotate from (S)-dihydroorotate (quinone route): step 1/1.</text>
</comment>
<dbReference type="InterPro" id="IPR001295">
    <property type="entry name" value="Dihydroorotate_DH_CS"/>
</dbReference>
<dbReference type="PANTHER" id="PTHR48109:SF4">
    <property type="entry name" value="DIHYDROOROTATE DEHYDROGENASE (QUINONE), MITOCHONDRIAL"/>
    <property type="match status" value="1"/>
</dbReference>
<dbReference type="Pfam" id="PF01180">
    <property type="entry name" value="DHO_dh"/>
    <property type="match status" value="1"/>
</dbReference>
<feature type="binding site" evidence="11">
    <location>
        <begin position="57"/>
        <end position="61"/>
    </location>
    <ligand>
        <name>FMN</name>
        <dbReference type="ChEBI" id="CHEBI:58210"/>
    </ligand>
</feature>
<keyword evidence="6 11" id="KW-0288">FMN</keyword>
<keyword evidence="5 11" id="KW-0285">Flavoprotein</keyword>
<dbReference type="InterPro" id="IPR005720">
    <property type="entry name" value="Dihydroorotate_DH_cat"/>
</dbReference>
<comment type="similarity">
    <text evidence="4 11">Belongs to the dihydroorotate dehydrogenase family. Type 2 subfamily.</text>
</comment>
<accession>A0ABW4MED7</accession>
<feature type="binding site" evidence="11">
    <location>
        <position position="81"/>
    </location>
    <ligand>
        <name>FMN</name>
        <dbReference type="ChEBI" id="CHEBI:58210"/>
    </ligand>
</feature>
<dbReference type="RefSeq" id="WP_381515326.1">
    <property type="nucleotide sequence ID" value="NZ_JBHUEL010000010.1"/>
</dbReference>
<dbReference type="PANTHER" id="PTHR48109">
    <property type="entry name" value="DIHYDROOROTATE DEHYDROGENASE (QUINONE), MITOCHONDRIAL-RELATED"/>
    <property type="match status" value="1"/>
</dbReference>
<evidence type="ECO:0000313" key="13">
    <source>
        <dbReference type="EMBL" id="MFD1767489.1"/>
    </source>
</evidence>
<comment type="function">
    <text evidence="1 11">Catalyzes the conversion of dihydroorotate to orotate with quinone as electron acceptor.</text>
</comment>
<evidence type="ECO:0000256" key="11">
    <source>
        <dbReference type="HAMAP-Rule" id="MF_00225"/>
    </source>
</evidence>
<keyword evidence="11" id="KW-1003">Cell membrane</keyword>
<organism evidence="13 14">
    <name type="scientific">Sphingorhabdus buctiana</name>
    <dbReference type="NCBI Taxonomy" id="1508805"/>
    <lineage>
        <taxon>Bacteria</taxon>
        <taxon>Pseudomonadati</taxon>
        <taxon>Pseudomonadota</taxon>
        <taxon>Alphaproteobacteria</taxon>
        <taxon>Sphingomonadales</taxon>
        <taxon>Sphingomonadaceae</taxon>
        <taxon>Sphingorhabdus</taxon>
    </lineage>
</organism>
<feature type="binding site" evidence="11">
    <location>
        <begin position="106"/>
        <end position="110"/>
    </location>
    <ligand>
        <name>substrate</name>
    </ligand>
</feature>
<dbReference type="NCBIfam" id="TIGR01036">
    <property type="entry name" value="pyrD_sub2"/>
    <property type="match status" value="1"/>
</dbReference>
<protein>
    <recommendedName>
        <fullName evidence="11">Dihydroorotate dehydrogenase (quinone)</fullName>
        <ecNumber evidence="11">1.3.5.2</ecNumber>
    </recommendedName>
    <alternativeName>
        <fullName evidence="11">DHOdehase</fullName>
        <shortName evidence="11">DHOD</shortName>
        <shortName evidence="11">DHODase</shortName>
    </alternativeName>
    <alternativeName>
        <fullName evidence="11">Dihydroorotate oxidase</fullName>
    </alternativeName>
</protein>
<feature type="binding site" evidence="11">
    <location>
        <position position="285"/>
    </location>
    <ligand>
        <name>FMN</name>
        <dbReference type="ChEBI" id="CHEBI:58210"/>
    </ligand>
</feature>
<comment type="cofactor">
    <cofactor evidence="11">
        <name>FMN</name>
        <dbReference type="ChEBI" id="CHEBI:58210"/>
    </cofactor>
    <text evidence="11">Binds 1 FMN per subunit.</text>
</comment>
<dbReference type="PIRSF" id="PIRSF000164">
    <property type="entry name" value="DHO_oxidase"/>
    <property type="match status" value="1"/>
</dbReference>
<dbReference type="SUPFAM" id="SSF51395">
    <property type="entry name" value="FMN-linked oxidoreductases"/>
    <property type="match status" value="1"/>
</dbReference>
<comment type="catalytic activity">
    <reaction evidence="10 11">
        <text>(S)-dihydroorotate + a quinone = orotate + a quinol</text>
        <dbReference type="Rhea" id="RHEA:30187"/>
        <dbReference type="ChEBI" id="CHEBI:24646"/>
        <dbReference type="ChEBI" id="CHEBI:30839"/>
        <dbReference type="ChEBI" id="CHEBI:30864"/>
        <dbReference type="ChEBI" id="CHEBI:132124"/>
        <dbReference type="EC" id="1.3.5.2"/>
    </reaction>
</comment>
<comment type="caution">
    <text evidence="13">The sequence shown here is derived from an EMBL/GenBank/DDBJ whole genome shotgun (WGS) entry which is preliminary data.</text>
</comment>
<dbReference type="PROSITE" id="PS00911">
    <property type="entry name" value="DHODEHASE_1"/>
    <property type="match status" value="1"/>
</dbReference>
<evidence type="ECO:0000259" key="12">
    <source>
        <dbReference type="Pfam" id="PF01180"/>
    </source>
</evidence>
<evidence type="ECO:0000256" key="1">
    <source>
        <dbReference type="ARBA" id="ARBA00003125"/>
    </source>
</evidence>
<dbReference type="HAMAP" id="MF_00225">
    <property type="entry name" value="DHO_dh_type2"/>
    <property type="match status" value="1"/>
</dbReference>
<feature type="domain" description="Dihydroorotate dehydrogenase catalytic" evidence="12">
    <location>
        <begin position="40"/>
        <end position="328"/>
    </location>
</feature>
<evidence type="ECO:0000256" key="9">
    <source>
        <dbReference type="ARBA" id="ARBA00023136"/>
    </source>
</evidence>
<feature type="binding site" evidence="11">
    <location>
        <position position="168"/>
    </location>
    <ligand>
        <name>FMN</name>
        <dbReference type="ChEBI" id="CHEBI:58210"/>
    </ligand>
</feature>
<evidence type="ECO:0000256" key="10">
    <source>
        <dbReference type="ARBA" id="ARBA00048639"/>
    </source>
</evidence>
<feature type="active site" description="Nucleophile" evidence="11">
    <location>
        <position position="171"/>
    </location>
</feature>
<reference evidence="14" key="1">
    <citation type="journal article" date="2019" name="Int. J. Syst. Evol. Microbiol.">
        <title>The Global Catalogue of Microorganisms (GCM) 10K type strain sequencing project: providing services to taxonomists for standard genome sequencing and annotation.</title>
        <authorList>
            <consortium name="The Broad Institute Genomics Platform"/>
            <consortium name="The Broad Institute Genome Sequencing Center for Infectious Disease"/>
            <person name="Wu L."/>
            <person name="Ma J."/>
        </authorList>
    </citation>
    <scope>NUCLEOTIDE SEQUENCE [LARGE SCALE GENOMIC DNA]</scope>
    <source>
        <strain evidence="14">CGMCC 1.12449</strain>
    </source>
</reference>
<dbReference type="NCBIfam" id="NF003652">
    <property type="entry name" value="PRK05286.2-5"/>
    <property type="match status" value="1"/>
</dbReference>
<dbReference type="EC" id="1.3.5.2" evidence="11"/>
<evidence type="ECO:0000256" key="3">
    <source>
        <dbReference type="ARBA" id="ARBA00005161"/>
    </source>
</evidence>
<dbReference type="InterPro" id="IPR050074">
    <property type="entry name" value="DHO_dehydrogenase"/>
</dbReference>
<evidence type="ECO:0000256" key="6">
    <source>
        <dbReference type="ARBA" id="ARBA00022643"/>
    </source>
</evidence>
<sequence>MYNLARPLLFAFDAESAHGLSLAALRLLPISSARRSPPELSVNFAGLHFPSPVGLAPGYDKNAEIFAKAYGIGFGFVEIGTVTPLPQAGNPRPRLFRLVEDRAVINRMGFNNEGMEAAASRIGAIARQHRVGPLGINIGANKDSEDRIADYEKAMARLAPLADYVTVNISSPNTPGLRALQDKSALDDLLLRVRAVAPDGPPLFLKVAPDLEPADIDDIAAVAIERGIDALIISNTTITRPPLQSSHATEAGGLSGAPLKSLAQQRLTDFRKATGGRIGLIGVGGIASAEDAYARIRAGASLVQLYSALVYEGPYLARRINKGLIELLRRDGFANISEAVGVDVD</sequence>
<dbReference type="EMBL" id="JBHUEL010000010">
    <property type="protein sequence ID" value="MFD1767489.1"/>
    <property type="molecule type" value="Genomic_DNA"/>
</dbReference>
<keyword evidence="14" id="KW-1185">Reference proteome</keyword>
<keyword evidence="9 11" id="KW-0472">Membrane</keyword>
<gene>
    <name evidence="11" type="primary">pyrD</name>
    <name evidence="13" type="ORF">ACFSAG_11635</name>
</gene>
<dbReference type="InterPro" id="IPR012135">
    <property type="entry name" value="Dihydroorotate_DH_1_2"/>
</dbReference>
<dbReference type="CDD" id="cd04738">
    <property type="entry name" value="DHOD_2_like"/>
    <property type="match status" value="1"/>
</dbReference>
<keyword evidence="8 11" id="KW-0560">Oxidoreductase</keyword>